<organism evidence="1 2">
    <name type="scientific">Pleurotus eryngii</name>
    <name type="common">Boletus of the steppes</name>
    <dbReference type="NCBI Taxonomy" id="5323"/>
    <lineage>
        <taxon>Eukaryota</taxon>
        <taxon>Fungi</taxon>
        <taxon>Dikarya</taxon>
        <taxon>Basidiomycota</taxon>
        <taxon>Agaricomycotina</taxon>
        <taxon>Agaricomycetes</taxon>
        <taxon>Agaricomycetidae</taxon>
        <taxon>Agaricales</taxon>
        <taxon>Pleurotineae</taxon>
        <taxon>Pleurotaceae</taxon>
        <taxon>Pleurotus</taxon>
    </lineage>
</organism>
<accession>A0A9P5ZTJ5</accession>
<dbReference type="PANTHER" id="PTHR46579">
    <property type="entry name" value="F5/8 TYPE C DOMAIN-CONTAINING PROTEIN-RELATED"/>
    <property type="match status" value="1"/>
</dbReference>
<dbReference type="PANTHER" id="PTHR46579:SF1">
    <property type="entry name" value="F5_8 TYPE C DOMAIN-CONTAINING PROTEIN"/>
    <property type="match status" value="1"/>
</dbReference>
<gene>
    <name evidence="1" type="ORF">BDN71DRAFT_1394783</name>
</gene>
<dbReference type="OrthoDB" id="3247418at2759"/>
<comment type="caution">
    <text evidence="1">The sequence shown here is derived from an EMBL/GenBank/DDBJ whole genome shotgun (WGS) entry which is preliminary data.</text>
</comment>
<reference evidence="1" key="1">
    <citation type="submission" date="2020-11" db="EMBL/GenBank/DDBJ databases">
        <authorList>
            <consortium name="DOE Joint Genome Institute"/>
            <person name="Ahrendt S."/>
            <person name="Riley R."/>
            <person name="Andreopoulos W."/>
            <person name="Labutti K."/>
            <person name="Pangilinan J."/>
            <person name="Ruiz-Duenas F.J."/>
            <person name="Barrasa J.M."/>
            <person name="Sanchez-Garcia M."/>
            <person name="Camarero S."/>
            <person name="Miyauchi S."/>
            <person name="Serrano A."/>
            <person name="Linde D."/>
            <person name="Babiker R."/>
            <person name="Drula E."/>
            <person name="Ayuso-Fernandez I."/>
            <person name="Pacheco R."/>
            <person name="Padilla G."/>
            <person name="Ferreira P."/>
            <person name="Barriuso J."/>
            <person name="Kellner H."/>
            <person name="Castanera R."/>
            <person name="Alfaro M."/>
            <person name="Ramirez L."/>
            <person name="Pisabarro A.G."/>
            <person name="Kuo A."/>
            <person name="Tritt A."/>
            <person name="Lipzen A."/>
            <person name="He G."/>
            <person name="Yan M."/>
            <person name="Ng V."/>
            <person name="Cullen D."/>
            <person name="Martin F."/>
            <person name="Rosso M.-N."/>
            <person name="Henrissat B."/>
            <person name="Hibbett D."/>
            <person name="Martinez A.T."/>
            <person name="Grigoriev I.V."/>
        </authorList>
    </citation>
    <scope>NUCLEOTIDE SEQUENCE</scope>
    <source>
        <strain evidence="1">ATCC 90797</strain>
    </source>
</reference>
<dbReference type="EMBL" id="MU154584">
    <property type="protein sequence ID" value="KAF9493505.1"/>
    <property type="molecule type" value="Genomic_DNA"/>
</dbReference>
<dbReference type="Proteomes" id="UP000807025">
    <property type="component" value="Unassembled WGS sequence"/>
</dbReference>
<evidence type="ECO:0008006" key="3">
    <source>
        <dbReference type="Google" id="ProtNLM"/>
    </source>
</evidence>
<evidence type="ECO:0000313" key="1">
    <source>
        <dbReference type="EMBL" id="KAF9493505.1"/>
    </source>
</evidence>
<sequence>MEALWEDIRNMTTPLWLSSVPGNLGNHTGKLKADQWRTAATVYYPITLIRLWSMENTSTPARHQNRNRKLLSLSLALVSAVNIVTSRTTSQTHAKQYLRYMTMYYQILKEVFPDYICHPNHHQSMHLAEYLLLYGPVHGWWTFPMERVIRQLQRISTNYKTGESPMPCDVHR</sequence>
<dbReference type="AlphaFoldDB" id="A0A9P5ZTJ5"/>
<evidence type="ECO:0000313" key="2">
    <source>
        <dbReference type="Proteomes" id="UP000807025"/>
    </source>
</evidence>
<name>A0A9P5ZTJ5_PLEER</name>
<keyword evidence="2" id="KW-1185">Reference proteome</keyword>
<proteinExistence type="predicted"/>
<protein>
    <recommendedName>
        <fullName evidence="3">DUF4218 domain-containing protein</fullName>
    </recommendedName>
</protein>